<gene>
    <name evidence="1" type="ORF">QM480_06010</name>
</gene>
<organism evidence="1 2">
    <name type="scientific">Flectobacillus longus</name>
    <dbReference type="NCBI Taxonomy" id="2984207"/>
    <lineage>
        <taxon>Bacteria</taxon>
        <taxon>Pseudomonadati</taxon>
        <taxon>Bacteroidota</taxon>
        <taxon>Cytophagia</taxon>
        <taxon>Cytophagales</taxon>
        <taxon>Flectobacillaceae</taxon>
        <taxon>Flectobacillus</taxon>
    </lineage>
</organism>
<evidence type="ECO:0000313" key="2">
    <source>
        <dbReference type="Proteomes" id="UP001236569"/>
    </source>
</evidence>
<comment type="caution">
    <text evidence="1">The sequence shown here is derived from an EMBL/GenBank/DDBJ whole genome shotgun (WGS) entry which is preliminary data.</text>
</comment>
<reference evidence="1 2" key="1">
    <citation type="submission" date="2023-05" db="EMBL/GenBank/DDBJ databases">
        <title>Novel species of genus Flectobacillus isolated from stream in China.</title>
        <authorList>
            <person name="Lu H."/>
        </authorList>
    </citation>
    <scope>NUCLEOTIDE SEQUENCE [LARGE SCALE GENOMIC DNA]</scope>
    <source>
        <strain evidence="1 2">DC10W</strain>
    </source>
</reference>
<dbReference type="RefSeq" id="WP_283369113.1">
    <property type="nucleotide sequence ID" value="NZ_JASHID010000003.1"/>
</dbReference>
<sequence length="223" mass="26360">MGSYLAEHGFKIRQDCTIYKSEKDLVWTVRLTFNTYDTIHLKSIGCRIKEVSLEKASIDVLYGHLSKEQINDSLKHAVTVYGPFKDVGVDIYHDEQIHLFAIAFKDFFEKEMLPFFYKYSEIQALNIKYQEYDLEYQEGVGYIGSFHEFAMSRNFLGFFFQDDSVSRRALIMKFSHDPKMNDFLKWYQSCIESGQVGLESSKEYYLEVVQKLINWEVPEKYLK</sequence>
<protein>
    <submittedName>
        <fullName evidence="1">Uncharacterized protein</fullName>
    </submittedName>
</protein>
<name>A0ABT6YJW0_9BACT</name>
<proteinExistence type="predicted"/>
<evidence type="ECO:0000313" key="1">
    <source>
        <dbReference type="EMBL" id="MDI9863868.1"/>
    </source>
</evidence>
<keyword evidence="2" id="KW-1185">Reference proteome</keyword>
<accession>A0ABT6YJW0</accession>
<dbReference type="EMBL" id="JASHID010000003">
    <property type="protein sequence ID" value="MDI9863868.1"/>
    <property type="molecule type" value="Genomic_DNA"/>
</dbReference>
<dbReference type="Proteomes" id="UP001236569">
    <property type="component" value="Unassembled WGS sequence"/>
</dbReference>